<dbReference type="GO" id="GO:0006541">
    <property type="term" value="P:glutamine metabolic process"/>
    <property type="evidence" value="ECO:0007669"/>
    <property type="project" value="TreeGrafter"/>
</dbReference>
<proteinExistence type="predicted"/>
<dbReference type="Proteomes" id="UP000095751">
    <property type="component" value="Unassembled WGS sequence"/>
</dbReference>
<evidence type="ECO:0000259" key="2">
    <source>
        <dbReference type="PROSITE" id="PS50263"/>
    </source>
</evidence>
<dbReference type="PROSITE" id="PS50263">
    <property type="entry name" value="CN_HYDROLASE"/>
    <property type="match status" value="1"/>
</dbReference>
<evidence type="ECO:0000313" key="4">
    <source>
        <dbReference type="Proteomes" id="UP000095751"/>
    </source>
</evidence>
<name>A0A1E7EW23_9STRA</name>
<gene>
    <name evidence="3" type="ORF">FRACYDRAFT_271202</name>
</gene>
<dbReference type="Pfam" id="PF00795">
    <property type="entry name" value="CN_hydrolase"/>
    <property type="match status" value="1"/>
</dbReference>
<dbReference type="GO" id="GO:0005739">
    <property type="term" value="C:mitochondrion"/>
    <property type="evidence" value="ECO:0007669"/>
    <property type="project" value="TreeGrafter"/>
</dbReference>
<dbReference type="OrthoDB" id="10250282at2759"/>
<dbReference type="SUPFAM" id="SSF56317">
    <property type="entry name" value="Carbon-nitrogen hydrolase"/>
    <property type="match status" value="1"/>
</dbReference>
<dbReference type="InterPro" id="IPR045254">
    <property type="entry name" value="Nit1/2_C-N_Hydrolase"/>
</dbReference>
<dbReference type="CDD" id="cd07572">
    <property type="entry name" value="nit"/>
    <property type="match status" value="1"/>
</dbReference>
<dbReference type="AlphaFoldDB" id="A0A1E7EW23"/>
<dbReference type="InterPro" id="IPR036526">
    <property type="entry name" value="C-N_Hydrolase_sf"/>
</dbReference>
<reference evidence="3 4" key="1">
    <citation type="submission" date="2016-09" db="EMBL/GenBank/DDBJ databases">
        <title>Extensive genetic diversity and differential bi-allelic expression allows diatom success in the polar Southern Ocean.</title>
        <authorList>
            <consortium name="DOE Joint Genome Institute"/>
            <person name="Mock T."/>
            <person name="Otillar R.P."/>
            <person name="Strauss J."/>
            <person name="Dupont C."/>
            <person name="Frickenhaus S."/>
            <person name="Maumus F."/>
            <person name="Mcmullan M."/>
            <person name="Sanges R."/>
            <person name="Schmutz J."/>
            <person name="Toseland A."/>
            <person name="Valas R."/>
            <person name="Veluchamy A."/>
            <person name="Ward B.J."/>
            <person name="Allen A."/>
            <person name="Barry K."/>
            <person name="Falciatore A."/>
            <person name="Ferrante M."/>
            <person name="Fortunato A.E."/>
            <person name="Gloeckner G."/>
            <person name="Gruber A."/>
            <person name="Hipkin R."/>
            <person name="Janech M."/>
            <person name="Kroth P."/>
            <person name="Leese F."/>
            <person name="Lindquist E."/>
            <person name="Lyon B.R."/>
            <person name="Martin J."/>
            <person name="Mayer C."/>
            <person name="Parker M."/>
            <person name="Quesneville H."/>
            <person name="Raymond J."/>
            <person name="Uhlig C."/>
            <person name="Valentin K.U."/>
            <person name="Worden A.Z."/>
            <person name="Armbrust E.V."/>
            <person name="Bowler C."/>
            <person name="Green B."/>
            <person name="Moulton V."/>
            <person name="Van Oosterhout C."/>
            <person name="Grigoriev I."/>
        </authorList>
    </citation>
    <scope>NUCLEOTIDE SEQUENCE [LARGE SCALE GENOMIC DNA]</scope>
    <source>
        <strain evidence="3 4">CCMP1102</strain>
    </source>
</reference>
<dbReference type="InParanoid" id="A0A1E7EW23"/>
<dbReference type="GO" id="GO:0006107">
    <property type="term" value="P:oxaloacetate metabolic process"/>
    <property type="evidence" value="ECO:0007669"/>
    <property type="project" value="TreeGrafter"/>
</dbReference>
<dbReference type="Gene3D" id="3.60.110.10">
    <property type="entry name" value="Carbon-nitrogen hydrolase"/>
    <property type="match status" value="1"/>
</dbReference>
<accession>A0A1E7EW23</accession>
<keyword evidence="4" id="KW-1185">Reference proteome</keyword>
<dbReference type="PANTHER" id="PTHR23088:SF30">
    <property type="entry name" value="OMEGA-AMIDASE NIT2"/>
    <property type="match status" value="1"/>
</dbReference>
<sequence length="331" mass="36853">MSSSSITEEEASSQSSPSSTLRIALCQFNVTHDKEKNEETARSFLERSKEKGAIMAVLPEIWNGPYATTAFGEYAETLPDIGDDLTDVDKSKWSSSSASRMLMNAAKDLDMWIVGGSVSERVVTDEEDDEGKKIEKIYNTCLVSNPDGCVVAKHRKVHMFDIDVPGKITFFESETLTPGSTVSHFESPYGEIGVGICYDIRFAEYAILLRQKHNCSVLIYPGAFNMVTGPAHWELLQKARAIDNQCYVVTASPARTEEPADSDDETKKYPHYTAWGHSTVISPWGDVVATTDEKESIVIADLDLTRLEEVRRNIPIADQRRTDMYALEDLS</sequence>
<keyword evidence="1" id="KW-0378">Hydrolase</keyword>
<dbReference type="GO" id="GO:0006528">
    <property type="term" value="P:asparagine metabolic process"/>
    <property type="evidence" value="ECO:0007669"/>
    <property type="project" value="TreeGrafter"/>
</dbReference>
<dbReference type="InterPro" id="IPR003010">
    <property type="entry name" value="C-N_Hydrolase"/>
</dbReference>
<dbReference type="KEGG" id="fcy:FRACYDRAFT_271202"/>
<dbReference type="EMBL" id="KV784373">
    <property type="protein sequence ID" value="OEU10092.1"/>
    <property type="molecule type" value="Genomic_DNA"/>
</dbReference>
<evidence type="ECO:0000313" key="3">
    <source>
        <dbReference type="EMBL" id="OEU10092.1"/>
    </source>
</evidence>
<protein>
    <submittedName>
        <fullName evidence="3">Nitrilase-like protein 2-A</fullName>
    </submittedName>
</protein>
<evidence type="ECO:0000256" key="1">
    <source>
        <dbReference type="ARBA" id="ARBA00022801"/>
    </source>
</evidence>
<dbReference type="PANTHER" id="PTHR23088">
    <property type="entry name" value="NITRILASE-RELATED"/>
    <property type="match status" value="1"/>
</dbReference>
<feature type="domain" description="CN hydrolase" evidence="2">
    <location>
        <begin position="21"/>
        <end position="304"/>
    </location>
</feature>
<organism evidence="3 4">
    <name type="scientific">Fragilariopsis cylindrus CCMP1102</name>
    <dbReference type="NCBI Taxonomy" id="635003"/>
    <lineage>
        <taxon>Eukaryota</taxon>
        <taxon>Sar</taxon>
        <taxon>Stramenopiles</taxon>
        <taxon>Ochrophyta</taxon>
        <taxon>Bacillariophyta</taxon>
        <taxon>Bacillariophyceae</taxon>
        <taxon>Bacillariophycidae</taxon>
        <taxon>Bacillariales</taxon>
        <taxon>Bacillariaceae</taxon>
        <taxon>Fragilariopsis</taxon>
    </lineage>
</organism>
<dbReference type="GO" id="GO:0050152">
    <property type="term" value="F:omega-amidase activity"/>
    <property type="evidence" value="ECO:0007669"/>
    <property type="project" value="TreeGrafter"/>
</dbReference>